<dbReference type="EMBL" id="JAEUBG010004185">
    <property type="protein sequence ID" value="KAH3681840.1"/>
    <property type="molecule type" value="Genomic_DNA"/>
</dbReference>
<gene>
    <name evidence="1" type="ORF">WICPIJ_007194</name>
</gene>
<protein>
    <submittedName>
        <fullName evidence="1">Uncharacterized protein</fullName>
    </submittedName>
</protein>
<evidence type="ECO:0000313" key="2">
    <source>
        <dbReference type="Proteomes" id="UP000774326"/>
    </source>
</evidence>
<organism evidence="1 2">
    <name type="scientific">Wickerhamomyces pijperi</name>
    <name type="common">Yeast</name>
    <name type="synonym">Pichia pijperi</name>
    <dbReference type="NCBI Taxonomy" id="599730"/>
    <lineage>
        <taxon>Eukaryota</taxon>
        <taxon>Fungi</taxon>
        <taxon>Dikarya</taxon>
        <taxon>Ascomycota</taxon>
        <taxon>Saccharomycotina</taxon>
        <taxon>Saccharomycetes</taxon>
        <taxon>Phaffomycetales</taxon>
        <taxon>Wickerhamomycetaceae</taxon>
        <taxon>Wickerhamomyces</taxon>
    </lineage>
</organism>
<dbReference type="AlphaFoldDB" id="A0A9P8Q283"/>
<proteinExistence type="predicted"/>
<reference evidence="1" key="2">
    <citation type="submission" date="2021-01" db="EMBL/GenBank/DDBJ databases">
        <authorList>
            <person name="Schikora-Tamarit M.A."/>
        </authorList>
    </citation>
    <scope>NUCLEOTIDE SEQUENCE</scope>
    <source>
        <strain evidence="1">CBS2887</strain>
    </source>
</reference>
<dbReference type="Proteomes" id="UP000774326">
    <property type="component" value="Unassembled WGS sequence"/>
</dbReference>
<accession>A0A9P8Q283</accession>
<keyword evidence="2" id="KW-1185">Reference proteome</keyword>
<reference evidence="1" key="1">
    <citation type="journal article" date="2021" name="Open Biol.">
        <title>Shared evolutionary footprints suggest mitochondrial oxidative damage underlies multiple complex I losses in fungi.</title>
        <authorList>
            <person name="Schikora-Tamarit M.A."/>
            <person name="Marcet-Houben M."/>
            <person name="Nosek J."/>
            <person name="Gabaldon T."/>
        </authorList>
    </citation>
    <scope>NUCLEOTIDE SEQUENCE</scope>
    <source>
        <strain evidence="1">CBS2887</strain>
    </source>
</reference>
<name>A0A9P8Q283_WICPI</name>
<comment type="caution">
    <text evidence="1">The sequence shown here is derived from an EMBL/GenBank/DDBJ whole genome shotgun (WGS) entry which is preliminary data.</text>
</comment>
<evidence type="ECO:0000313" key="1">
    <source>
        <dbReference type="EMBL" id="KAH3681840.1"/>
    </source>
</evidence>
<sequence length="98" mass="11171">MASKIFTSLVFIDFNSGKRVSLTMNLSIPFCSISFWNDSMVFTFTVIEVVLEKIVQIFGNTLFLMVGKSMDCRMISTLSKVLLWIWKLAFKSSVLSKI</sequence>